<reference evidence="1" key="1">
    <citation type="submission" date="2018-05" db="EMBL/GenBank/DDBJ databases">
        <authorList>
            <person name="Lanie J.A."/>
            <person name="Ng W.-L."/>
            <person name="Kazmierczak K.M."/>
            <person name="Andrzejewski T.M."/>
            <person name="Davidsen T.M."/>
            <person name="Wayne K.J."/>
            <person name="Tettelin H."/>
            <person name="Glass J.I."/>
            <person name="Rusch D."/>
            <person name="Podicherti R."/>
            <person name="Tsui H.-C.T."/>
            <person name="Winkler M.E."/>
        </authorList>
    </citation>
    <scope>NUCLEOTIDE SEQUENCE</scope>
</reference>
<gene>
    <name evidence="1" type="ORF">METZ01_LOCUS87811</name>
</gene>
<name>A0A381V5L0_9ZZZZ</name>
<proteinExistence type="predicted"/>
<organism evidence="1">
    <name type="scientific">marine metagenome</name>
    <dbReference type="NCBI Taxonomy" id="408172"/>
    <lineage>
        <taxon>unclassified sequences</taxon>
        <taxon>metagenomes</taxon>
        <taxon>ecological metagenomes</taxon>
    </lineage>
</organism>
<feature type="non-terminal residue" evidence="1">
    <location>
        <position position="105"/>
    </location>
</feature>
<dbReference type="EMBL" id="UINC01007761">
    <property type="protein sequence ID" value="SVA34957.1"/>
    <property type="molecule type" value="Genomic_DNA"/>
</dbReference>
<protein>
    <submittedName>
        <fullName evidence="1">Uncharacterized protein</fullName>
    </submittedName>
</protein>
<accession>A0A381V5L0</accession>
<sequence>MLGNQDKKSGLEQDTNSGYLSKLENIRNNSGDVETIGLSDSEILKFVEIDPKLQSAIVEAHSYHLQLQEEVGIDKLMMDEKSLVEELQQGIVNFYAPATVNQYIA</sequence>
<evidence type="ECO:0000313" key="1">
    <source>
        <dbReference type="EMBL" id="SVA34957.1"/>
    </source>
</evidence>
<dbReference type="AlphaFoldDB" id="A0A381V5L0"/>